<evidence type="ECO:0000256" key="4">
    <source>
        <dbReference type="SAM" id="MobiDB-lite"/>
    </source>
</evidence>
<keyword evidence="6" id="KW-0808">Transferase</keyword>
<dbReference type="EC" id="2.1.1.43" evidence="6"/>
<dbReference type="Pfam" id="PF02182">
    <property type="entry name" value="SAD_SRA"/>
    <property type="match status" value="1"/>
</dbReference>
<protein>
    <submittedName>
        <fullName evidence="6">Putative histone-lysine N-methyltransferase</fullName>
        <ecNumber evidence="6">2.1.1.43</ecNumber>
    </submittedName>
</protein>
<evidence type="ECO:0000256" key="2">
    <source>
        <dbReference type="ARBA" id="ARBA00023242"/>
    </source>
</evidence>
<dbReference type="Proteomes" id="UP000238479">
    <property type="component" value="Chromosome 7"/>
</dbReference>
<dbReference type="PANTHER" id="PTHR45660">
    <property type="entry name" value="HISTONE-LYSINE N-METHYLTRANSFERASE SETMAR"/>
    <property type="match status" value="1"/>
</dbReference>
<proteinExistence type="predicted"/>
<dbReference type="Gene3D" id="2.30.280.10">
    <property type="entry name" value="SRA-YDG"/>
    <property type="match status" value="1"/>
</dbReference>
<dbReference type="PROSITE" id="PS51015">
    <property type="entry name" value="YDG"/>
    <property type="match status" value="1"/>
</dbReference>
<dbReference type="EMBL" id="PDCK01000045">
    <property type="protein sequence ID" value="PRQ18353.1"/>
    <property type="molecule type" value="Genomic_DNA"/>
</dbReference>
<dbReference type="PANTHER" id="PTHR45660:SF46">
    <property type="entry name" value="HISTONE-LYSINE N-METHYLTRANSFERASE, H3 LYSINE-9 SPECIFIC SUVH6"/>
    <property type="match status" value="1"/>
</dbReference>
<name>A0A2P6P8U5_ROSCH</name>
<dbReference type="GO" id="GO:0042054">
    <property type="term" value="F:histone methyltransferase activity"/>
    <property type="evidence" value="ECO:0007669"/>
    <property type="project" value="TreeGrafter"/>
</dbReference>
<dbReference type="SMART" id="SM00466">
    <property type="entry name" value="SRA"/>
    <property type="match status" value="1"/>
</dbReference>
<feature type="region of interest" description="Disordered" evidence="4">
    <location>
        <begin position="166"/>
        <end position="186"/>
    </location>
</feature>
<evidence type="ECO:0000313" key="6">
    <source>
        <dbReference type="EMBL" id="PRQ18353.1"/>
    </source>
</evidence>
<dbReference type="STRING" id="74649.A0A2P6P8U5"/>
<feature type="domain" description="YDG" evidence="5">
    <location>
        <begin position="245"/>
        <end position="385"/>
    </location>
</feature>
<keyword evidence="7" id="KW-1185">Reference proteome</keyword>
<dbReference type="GO" id="GO:0000775">
    <property type="term" value="C:chromosome, centromeric region"/>
    <property type="evidence" value="ECO:0007669"/>
    <property type="project" value="UniProtKB-SubCell"/>
</dbReference>
<dbReference type="GO" id="GO:0005634">
    <property type="term" value="C:nucleus"/>
    <property type="evidence" value="ECO:0007669"/>
    <property type="project" value="UniProtKB-SubCell"/>
</dbReference>
<dbReference type="GO" id="GO:0003690">
    <property type="term" value="F:double-stranded DNA binding"/>
    <property type="evidence" value="ECO:0007669"/>
    <property type="project" value="TreeGrafter"/>
</dbReference>
<reference evidence="6 7" key="1">
    <citation type="journal article" date="2018" name="Nat. Genet.">
        <title>The Rosa genome provides new insights in the design of modern roses.</title>
        <authorList>
            <person name="Bendahmane M."/>
        </authorList>
    </citation>
    <scope>NUCLEOTIDE SEQUENCE [LARGE SCALE GENOMIC DNA]</scope>
    <source>
        <strain evidence="7">cv. Old Blush</strain>
    </source>
</reference>
<dbReference type="SUPFAM" id="SSF88697">
    <property type="entry name" value="PUA domain-like"/>
    <property type="match status" value="1"/>
</dbReference>
<evidence type="ECO:0000313" key="7">
    <source>
        <dbReference type="Proteomes" id="UP000238479"/>
    </source>
</evidence>
<comment type="caution">
    <text evidence="6">The sequence shown here is derived from an EMBL/GenBank/DDBJ whole genome shotgun (WGS) entry which is preliminary data.</text>
</comment>
<sequence length="391" mass="43764">MFLMENSECFSHTKLPEYKRCRVSAVRDYPLGCGPFAHLSNLNANATDKKYLPQSVEAVREFPPFCGINASPEARKFGQEKSVRDYKSSSSKTVKTNVKQTGLGNKFQPNTEKKIGGKSLKKNHHVPVRAACQGTIQLDIRKEYYQRDEEEHNHVIPKSWSTDGCPPPFGCNSSSRRSHDNDTTERNKVKEILHMFQDECVKLLLEEEHKRSKGGGTSLRRVDLEAFKILKDRGIFVKSGKHVIGDIPGVEVGDKFQYRVELILIGLHHQIQGGIAYGNFGGKVLATSIVASGGYADDLHSKDSLIYTGQGGNAKNTKGPQDQKLERGNLALKNSVQKNPVRVIRGSELLDGSRTYVYDGLYLVEKYWQERGPLGKLVFKFQMNRFGGTGK</sequence>
<evidence type="ECO:0000259" key="5">
    <source>
        <dbReference type="PROSITE" id="PS51015"/>
    </source>
</evidence>
<dbReference type="InterPro" id="IPR051357">
    <property type="entry name" value="H3K9_HMTase_SUVAR3-9"/>
</dbReference>
<keyword evidence="2 3" id="KW-0539">Nucleus</keyword>
<feature type="compositionally biased region" description="Polar residues" evidence="4">
    <location>
        <begin position="101"/>
        <end position="110"/>
    </location>
</feature>
<dbReference type="AlphaFoldDB" id="A0A2P6P8U5"/>
<feature type="region of interest" description="Disordered" evidence="4">
    <location>
        <begin position="101"/>
        <end position="122"/>
    </location>
</feature>
<dbReference type="GO" id="GO:0032259">
    <property type="term" value="P:methylation"/>
    <property type="evidence" value="ECO:0007669"/>
    <property type="project" value="UniProtKB-KW"/>
</dbReference>
<keyword evidence="6" id="KW-0489">Methyltransferase</keyword>
<evidence type="ECO:0000256" key="3">
    <source>
        <dbReference type="PROSITE-ProRule" id="PRU00358"/>
    </source>
</evidence>
<comment type="subcellular location">
    <subcellularLocation>
        <location evidence="1">Chromosome</location>
        <location evidence="1">Centromere</location>
    </subcellularLocation>
    <subcellularLocation>
        <location evidence="3">Nucleus</location>
    </subcellularLocation>
</comment>
<accession>A0A2P6P8U5</accession>
<dbReference type="InterPro" id="IPR003105">
    <property type="entry name" value="SRA_YDG"/>
</dbReference>
<evidence type="ECO:0000256" key="1">
    <source>
        <dbReference type="ARBA" id="ARBA00004584"/>
    </source>
</evidence>
<feature type="compositionally biased region" description="Basic and acidic residues" evidence="4">
    <location>
        <begin position="177"/>
        <end position="186"/>
    </location>
</feature>
<organism evidence="6 7">
    <name type="scientific">Rosa chinensis</name>
    <name type="common">China rose</name>
    <dbReference type="NCBI Taxonomy" id="74649"/>
    <lineage>
        <taxon>Eukaryota</taxon>
        <taxon>Viridiplantae</taxon>
        <taxon>Streptophyta</taxon>
        <taxon>Embryophyta</taxon>
        <taxon>Tracheophyta</taxon>
        <taxon>Spermatophyta</taxon>
        <taxon>Magnoliopsida</taxon>
        <taxon>eudicotyledons</taxon>
        <taxon>Gunneridae</taxon>
        <taxon>Pentapetalae</taxon>
        <taxon>rosids</taxon>
        <taxon>fabids</taxon>
        <taxon>Rosales</taxon>
        <taxon>Rosaceae</taxon>
        <taxon>Rosoideae</taxon>
        <taxon>Rosoideae incertae sedis</taxon>
        <taxon>Rosa</taxon>
    </lineage>
</organism>
<dbReference type="InterPro" id="IPR015947">
    <property type="entry name" value="PUA-like_sf"/>
</dbReference>
<dbReference type="OrthoDB" id="5792673at2759"/>
<dbReference type="Gramene" id="PRQ18353">
    <property type="protein sequence ID" value="PRQ18353"/>
    <property type="gene ID" value="RchiOBHm_Chr7g0205081"/>
</dbReference>
<gene>
    <name evidence="6" type="ORF">RchiOBHm_Chr7g0205081</name>
</gene>
<dbReference type="InterPro" id="IPR036987">
    <property type="entry name" value="SRA-YDG_sf"/>
</dbReference>